<evidence type="ECO:0000313" key="3">
    <source>
        <dbReference type="EMBL" id="WGL15227.1"/>
    </source>
</evidence>
<keyword evidence="2" id="KW-0812">Transmembrane</keyword>
<protein>
    <recommendedName>
        <fullName evidence="5">DUF4175 domain-containing protein</fullName>
    </recommendedName>
</protein>
<dbReference type="Proteomes" id="UP001236500">
    <property type="component" value="Chromosome"/>
</dbReference>
<feature type="transmembrane region" description="Helical" evidence="2">
    <location>
        <begin position="20"/>
        <end position="40"/>
    </location>
</feature>
<evidence type="ECO:0000256" key="1">
    <source>
        <dbReference type="SAM" id="MobiDB-lite"/>
    </source>
</evidence>
<keyword evidence="2" id="KW-0472">Membrane</keyword>
<evidence type="ECO:0000256" key="2">
    <source>
        <dbReference type="SAM" id="Phobius"/>
    </source>
</evidence>
<dbReference type="RefSeq" id="WP_280317853.1">
    <property type="nucleotide sequence ID" value="NZ_CP118605.1"/>
</dbReference>
<sequence>MSKVLNRNISPVLNKALWRWYLSGLLPYVFLSYLGGGVAWLCQQYLSMPAWILPASLGAVALALLGDPQWRPSRSQICTRLDARYPALQDSCHLLLADTQTLAPVARLQQRRAIAALQQLTESGALKAFGPHQLRSPLLAAAGAVIGLLFYSIAGQFSGLATGNTIDNNRHEARPGETGASPISDASTSIEPPAYTGLAPHSGTLELETVESSRITWRITLNSAADGLQMLAAEETLSFNSADALPSRHWQLTRTLTESDFYQLAITPAVAKSGDSGQVLLPDLYNINITADQGPEFAFDYPQDNVTIVNLEPGAESSLLNVSVAVTDDFQVVETDLLLTLASGSGENVRFRNERIKLHPQSVNGTQKAYRFAIPVDRYQIEPGDELYWYLEASDNRTPTANVVKSQHFILRWPQEEIFGLSDTEGMAIKILPEYFRSQRQLIIDTEALLADQESISAQEFRKRSESLAYEQNLLRMRYGRFLGEEDSAMEHGGDTHEATANAHEDEEGHTEKGHDDGEAHHDNHEKSSATSQQFGDASGVIAAVGHAHDSSEHATLFDPETKELLRSALNAMWSAWRDLSVIEPRASLPYQHNALRYIKQVQQASRIYLQRVGFETPPLDETRRLSGEHDQTPPPRVDRDGEHAERDQLLAMLTQVQRGEPLDEQIESTLWQLQSLRQDNALQITLAKHLRRYRQQPNCSDCRQQLSAFLYALLPAPKATPTLPRHRTTSGSYTAWLQQSAGEVKR</sequence>
<feature type="transmembrane region" description="Helical" evidence="2">
    <location>
        <begin position="46"/>
        <end position="65"/>
    </location>
</feature>
<feature type="region of interest" description="Disordered" evidence="1">
    <location>
        <begin position="168"/>
        <end position="193"/>
    </location>
</feature>
<feature type="region of interest" description="Disordered" evidence="1">
    <location>
        <begin position="619"/>
        <end position="643"/>
    </location>
</feature>
<keyword evidence="2" id="KW-1133">Transmembrane helix</keyword>
<proteinExistence type="predicted"/>
<organism evidence="3 4">
    <name type="scientific">Microbulbifer bruguierae</name>
    <dbReference type="NCBI Taxonomy" id="3029061"/>
    <lineage>
        <taxon>Bacteria</taxon>
        <taxon>Pseudomonadati</taxon>
        <taxon>Pseudomonadota</taxon>
        <taxon>Gammaproteobacteria</taxon>
        <taxon>Cellvibrionales</taxon>
        <taxon>Microbulbiferaceae</taxon>
        <taxon>Microbulbifer</taxon>
    </lineage>
</organism>
<gene>
    <name evidence="3" type="ORF">PVT68_10615</name>
</gene>
<keyword evidence="4" id="KW-1185">Reference proteome</keyword>
<evidence type="ECO:0000313" key="4">
    <source>
        <dbReference type="Proteomes" id="UP001236500"/>
    </source>
</evidence>
<name>A0ABY8NBR0_9GAMM</name>
<feature type="transmembrane region" description="Helical" evidence="2">
    <location>
        <begin position="137"/>
        <end position="154"/>
    </location>
</feature>
<accession>A0ABY8NBR0</accession>
<reference evidence="3 4" key="1">
    <citation type="submission" date="2023-02" db="EMBL/GenBank/DDBJ databases">
        <title>Description and genomic characterization of Microbulbifer bruguierae sp. nov., isolated from the sediment of mangrove plant Bruguiera sexangula.</title>
        <authorList>
            <person name="Long M."/>
        </authorList>
    </citation>
    <scope>NUCLEOTIDE SEQUENCE [LARGE SCALE GENOMIC DNA]</scope>
    <source>
        <strain evidence="3 4">H12</strain>
    </source>
</reference>
<feature type="compositionally biased region" description="Basic and acidic residues" evidence="1">
    <location>
        <begin position="621"/>
        <end position="643"/>
    </location>
</feature>
<dbReference type="EMBL" id="CP118605">
    <property type="protein sequence ID" value="WGL15227.1"/>
    <property type="molecule type" value="Genomic_DNA"/>
</dbReference>
<evidence type="ECO:0008006" key="5">
    <source>
        <dbReference type="Google" id="ProtNLM"/>
    </source>
</evidence>
<feature type="region of interest" description="Disordered" evidence="1">
    <location>
        <begin position="501"/>
        <end position="535"/>
    </location>
</feature>
<feature type="compositionally biased region" description="Basic and acidic residues" evidence="1">
    <location>
        <begin position="510"/>
        <end position="528"/>
    </location>
</feature>